<dbReference type="WBParaSite" id="SBAD_0000919701-mRNA-1">
    <property type="protein sequence ID" value="SBAD_0000919701-mRNA-1"/>
    <property type="gene ID" value="SBAD_0000919701"/>
</dbReference>
<accession>A0A183IZ29</accession>
<dbReference type="Proteomes" id="UP000270296">
    <property type="component" value="Unassembled WGS sequence"/>
</dbReference>
<dbReference type="Pfam" id="PF13270">
    <property type="entry name" value="CCDC28"/>
    <property type="match status" value="1"/>
</dbReference>
<organism evidence="4">
    <name type="scientific">Soboliphyme baturini</name>
    <dbReference type="NCBI Taxonomy" id="241478"/>
    <lineage>
        <taxon>Eukaryota</taxon>
        <taxon>Metazoa</taxon>
        <taxon>Ecdysozoa</taxon>
        <taxon>Nematoda</taxon>
        <taxon>Enoplea</taxon>
        <taxon>Dorylaimia</taxon>
        <taxon>Dioctophymatida</taxon>
        <taxon>Dioctophymatoidea</taxon>
        <taxon>Soboliphymatidae</taxon>
        <taxon>Soboliphyme</taxon>
    </lineage>
</organism>
<reference evidence="2 3" key="2">
    <citation type="submission" date="2018-11" db="EMBL/GenBank/DDBJ databases">
        <authorList>
            <consortium name="Pathogen Informatics"/>
        </authorList>
    </citation>
    <scope>NUCLEOTIDE SEQUENCE [LARGE SCALE GENOMIC DNA]</scope>
</reference>
<evidence type="ECO:0000313" key="4">
    <source>
        <dbReference type="WBParaSite" id="SBAD_0000919701-mRNA-1"/>
    </source>
</evidence>
<feature type="compositionally biased region" description="Polar residues" evidence="1">
    <location>
        <begin position="1"/>
        <end position="17"/>
    </location>
</feature>
<name>A0A183IZ29_9BILA</name>
<dbReference type="PANTHER" id="PTHR13400">
    <property type="entry name" value="CHEMOKINE C-C MOTIF RECEPTOR 1"/>
    <property type="match status" value="1"/>
</dbReference>
<keyword evidence="3" id="KW-1185">Reference proteome</keyword>
<gene>
    <name evidence="2" type="ORF">SBAD_LOCUS8876</name>
</gene>
<dbReference type="AlphaFoldDB" id="A0A183IZ29"/>
<protein>
    <submittedName>
        <fullName evidence="4">Coiled-coil domain-containing protein 28B</fullName>
    </submittedName>
</protein>
<dbReference type="InterPro" id="IPR025271">
    <property type="entry name" value="CCDC28"/>
</dbReference>
<evidence type="ECO:0000313" key="3">
    <source>
        <dbReference type="Proteomes" id="UP000270296"/>
    </source>
</evidence>
<evidence type="ECO:0000256" key="1">
    <source>
        <dbReference type="SAM" id="MobiDB-lite"/>
    </source>
</evidence>
<evidence type="ECO:0000313" key="2">
    <source>
        <dbReference type="EMBL" id="VDP19854.1"/>
    </source>
</evidence>
<sequence length="209" mass="23685">MTMSQDSYSQNTTSTSEDIPRTWRLPKKHVTRLHAPQSEPAASLRHGHIGTTTAEKAHDSSSSSEFEKAVKPAAFVQTTPNVMNENSADQRYSFVSEAGAEQLQDLKHNERELMKLLDDFNSDKLHAFDKKEALLSMKQVREKQENLAYVHFKLFAKQERLAPRTPQDRQLASSHLQELINNLHELSEMMGKFGTDNHSEKNIPDNGAV</sequence>
<dbReference type="EMBL" id="UZAM01012064">
    <property type="protein sequence ID" value="VDP19854.1"/>
    <property type="molecule type" value="Genomic_DNA"/>
</dbReference>
<proteinExistence type="predicted"/>
<dbReference type="PANTHER" id="PTHR13400:SF4">
    <property type="entry name" value="COILED-COIL DOMAIN-CONTAINING PROTEIN 28A-LIKE PROTEIN"/>
    <property type="match status" value="1"/>
</dbReference>
<feature type="compositionally biased region" description="Basic and acidic residues" evidence="1">
    <location>
        <begin position="55"/>
        <end position="69"/>
    </location>
</feature>
<dbReference type="OrthoDB" id="9977011at2759"/>
<reference evidence="4" key="1">
    <citation type="submission" date="2016-06" db="UniProtKB">
        <authorList>
            <consortium name="WormBaseParasite"/>
        </authorList>
    </citation>
    <scope>IDENTIFICATION</scope>
</reference>
<feature type="region of interest" description="Disordered" evidence="1">
    <location>
        <begin position="1"/>
        <end position="69"/>
    </location>
</feature>